<feature type="domain" description="Uracil-DNA glycosylase-like" evidence="4">
    <location>
        <begin position="93"/>
        <end position="231"/>
    </location>
</feature>
<dbReference type="PANTHER" id="PTHR12159:SF9">
    <property type="entry name" value="G_T MISMATCH-SPECIFIC THYMINE DNA GLYCOSYLASE"/>
    <property type="match status" value="1"/>
</dbReference>
<dbReference type="CDD" id="cd10028">
    <property type="entry name" value="UDG-F2_TDG_MUG"/>
    <property type="match status" value="1"/>
</dbReference>
<gene>
    <name evidence="5" type="ORF">METZ01_LOCUS202518</name>
</gene>
<dbReference type="InterPro" id="IPR015637">
    <property type="entry name" value="MUG/TDG"/>
</dbReference>
<feature type="non-terminal residue" evidence="5">
    <location>
        <position position="1"/>
    </location>
</feature>
<keyword evidence="1" id="KW-0227">DNA damage</keyword>
<dbReference type="GO" id="GO:0006285">
    <property type="term" value="P:base-excision repair, AP site formation"/>
    <property type="evidence" value="ECO:0007669"/>
    <property type="project" value="InterPro"/>
</dbReference>
<sequence>VIRSSRDSYLSIGQGQPATKLPLALADLHLALSPQDEVVVHLEARPSLDWSRQRAVDLVIGAGFLSCGKVTKKSSGFVLRLKRIRSLSDTVGPKMQVLIVGLNPSPYSADSGIGYGRPGNRFWPAALKAGLVSVDRDPRHALSHHGVGMTDLVRRTTVRADEIERAEFEAGFERIQRLVTWLRPKVCCFIGLGGWRQVVDRKAVAGWQTDSVGGSPVYVMPHTSGLNAHSRLEDLVEHLLAVSAMTDAAK</sequence>
<evidence type="ECO:0000256" key="1">
    <source>
        <dbReference type="ARBA" id="ARBA00022763"/>
    </source>
</evidence>
<evidence type="ECO:0000256" key="3">
    <source>
        <dbReference type="ARBA" id="ARBA00023204"/>
    </source>
</evidence>
<dbReference type="EMBL" id="UINC01044341">
    <property type="protein sequence ID" value="SVB49664.1"/>
    <property type="molecule type" value="Genomic_DNA"/>
</dbReference>
<dbReference type="GO" id="GO:0008263">
    <property type="term" value="F:pyrimidine-specific mismatch base pair DNA N-glycosylase activity"/>
    <property type="evidence" value="ECO:0007669"/>
    <property type="project" value="TreeGrafter"/>
</dbReference>
<dbReference type="PANTHER" id="PTHR12159">
    <property type="entry name" value="G/T AND G/U MISMATCH-SPECIFIC DNA GLYCOSYLASE"/>
    <property type="match status" value="1"/>
</dbReference>
<proteinExistence type="predicted"/>
<keyword evidence="3" id="KW-0234">DNA repair</keyword>
<dbReference type="GO" id="GO:0004844">
    <property type="term" value="F:uracil DNA N-glycosylase activity"/>
    <property type="evidence" value="ECO:0007669"/>
    <property type="project" value="TreeGrafter"/>
</dbReference>
<accession>A0A382EHW9</accession>
<dbReference type="InterPro" id="IPR005122">
    <property type="entry name" value="Uracil-DNA_glycosylase-like"/>
</dbReference>
<evidence type="ECO:0000313" key="5">
    <source>
        <dbReference type="EMBL" id="SVB49664.1"/>
    </source>
</evidence>
<organism evidence="5">
    <name type="scientific">marine metagenome</name>
    <dbReference type="NCBI Taxonomy" id="408172"/>
    <lineage>
        <taxon>unclassified sequences</taxon>
        <taxon>metagenomes</taxon>
        <taxon>ecological metagenomes</taxon>
    </lineage>
</organism>
<reference evidence="5" key="1">
    <citation type="submission" date="2018-05" db="EMBL/GenBank/DDBJ databases">
        <authorList>
            <person name="Lanie J.A."/>
            <person name="Ng W.-L."/>
            <person name="Kazmierczak K.M."/>
            <person name="Andrzejewski T.M."/>
            <person name="Davidsen T.M."/>
            <person name="Wayne K.J."/>
            <person name="Tettelin H."/>
            <person name="Glass J.I."/>
            <person name="Rusch D."/>
            <person name="Podicherti R."/>
            <person name="Tsui H.-C.T."/>
            <person name="Winkler M.E."/>
        </authorList>
    </citation>
    <scope>NUCLEOTIDE SEQUENCE</scope>
</reference>
<dbReference type="AlphaFoldDB" id="A0A382EHW9"/>
<evidence type="ECO:0000259" key="4">
    <source>
        <dbReference type="Pfam" id="PF03167"/>
    </source>
</evidence>
<evidence type="ECO:0000256" key="2">
    <source>
        <dbReference type="ARBA" id="ARBA00022801"/>
    </source>
</evidence>
<dbReference type="SUPFAM" id="SSF52141">
    <property type="entry name" value="Uracil-DNA glycosylase-like"/>
    <property type="match status" value="1"/>
</dbReference>
<protein>
    <recommendedName>
        <fullName evidence="4">Uracil-DNA glycosylase-like domain-containing protein</fullName>
    </recommendedName>
</protein>
<dbReference type="Pfam" id="PF03167">
    <property type="entry name" value="UDG"/>
    <property type="match status" value="1"/>
</dbReference>
<name>A0A382EHW9_9ZZZZ</name>
<dbReference type="InterPro" id="IPR036895">
    <property type="entry name" value="Uracil-DNA_glycosylase-like_sf"/>
</dbReference>
<keyword evidence="2" id="KW-0378">Hydrolase</keyword>
<dbReference type="Gene3D" id="3.40.470.10">
    <property type="entry name" value="Uracil-DNA glycosylase-like domain"/>
    <property type="match status" value="1"/>
</dbReference>